<keyword evidence="1" id="KW-0732">Signal</keyword>
<dbReference type="InterPro" id="IPR052387">
    <property type="entry name" value="Fibrocystin"/>
</dbReference>
<sequence length="851" mass="92988">MAQPEAPLPSFNNSANHHHTPSKMAEHQAALNLVAYEDATHAAITSGDWCDASIWHNKAVPGDGARVVIPHNTQVSYALQDTARLHTLRVDGELNFATNTDTRMTLDTLLVDPRGTLTIGTSNNPVARDVMAEIIIADNGDIDVDWDPMLLSRGVVIHGTASIHGAPKTSHLKLDSEARAGDSVLTMASRPSNWQIGDTLVMSGTHFSGWKWDNSVRATRYYGTEDEVRTITRINGSNITLNAPLNYNHLSPRSDLAASVGNFSRNIRIASEGGASLPPHQRGHVMFMHNDDIDVRYAEFFELGRTDKSKTNLEAIDLSTPRANSNVRGRYSFHFHRAGTSNQDHPAIGVGNAVFGSPGWGYVHHDSHAVLHDNVSFNTFGAGFVAETGNETGVWTNNLAIKAEGVSGALNPKNNNDIYNYDIARSGDGFWFQGRLVGSVGNIAASVNRGFTYFHRDHSGTMINIPPARFMMPQALGLARDSGADDIPIRHFHNNEAYASTTGVFVVKANPKQGHDINTVMSNFTAWEVQTGASIEYTAHYLLRDFDVIGLTSEPFRRPQTGIEFGRNTTDMVVRGAKIQGFATGIDLEKDQVNDADLGKDQFVVIDAQMTSVDAEYLNRDDTDLIITDADLVPGRFAIDLEQGDDNDHFEYTDPATTAGTGVSYSGTKTDSIGETPLPSGSDSFGTDSKNMIAIVKDKGYYRTAEGDAYTVVEEYYSDRATGDVHMRGLKTYLGPDVDSMLGNQYFAWRDAKYIGSIDLDNQAPTARDDTASVAVNRQVRIAVISNDSDPEGDSLRINEVVHPVNGRVKKGAKQITYTPNIDFRGTDTFHYFVSDGQGNFSRAEVVVTVN</sequence>
<evidence type="ECO:0000256" key="1">
    <source>
        <dbReference type="ARBA" id="ARBA00022729"/>
    </source>
</evidence>
<keyword evidence="6" id="KW-1185">Reference proteome</keyword>
<dbReference type="PANTHER" id="PTHR46769:SF2">
    <property type="entry name" value="FIBROCYSTIN-L ISOFORM 2 PRECURSOR-RELATED"/>
    <property type="match status" value="1"/>
</dbReference>
<dbReference type="Pfam" id="PF10162">
    <property type="entry name" value="G8"/>
    <property type="match status" value="1"/>
</dbReference>
<gene>
    <name evidence="5" type="ORF">ACFOEB_11725</name>
</gene>
<dbReference type="PROSITE" id="PS51484">
    <property type="entry name" value="G8"/>
    <property type="match status" value="1"/>
</dbReference>
<accession>A0ABV7HW23</accession>
<reference evidence="6" key="1">
    <citation type="journal article" date="2019" name="Int. J. Syst. Evol. Microbiol.">
        <title>The Global Catalogue of Microorganisms (GCM) 10K type strain sequencing project: providing services to taxonomists for standard genome sequencing and annotation.</title>
        <authorList>
            <consortium name="The Broad Institute Genomics Platform"/>
            <consortium name="The Broad Institute Genome Sequencing Center for Infectious Disease"/>
            <person name="Wu L."/>
            <person name="Ma J."/>
        </authorList>
    </citation>
    <scope>NUCLEOTIDE SEQUENCE [LARGE SCALE GENOMIC DNA]</scope>
    <source>
        <strain evidence="6">KCTC 52141</strain>
    </source>
</reference>
<dbReference type="InterPro" id="IPR055401">
    <property type="entry name" value="CEMIP_beta-hel_dom"/>
</dbReference>
<evidence type="ECO:0000313" key="5">
    <source>
        <dbReference type="EMBL" id="MFC3155872.1"/>
    </source>
</evidence>
<dbReference type="Gene3D" id="2.60.40.2810">
    <property type="match status" value="1"/>
</dbReference>
<feature type="region of interest" description="Disordered" evidence="3">
    <location>
        <begin position="1"/>
        <end position="25"/>
    </location>
</feature>
<organism evidence="5 6">
    <name type="scientific">Gilvimarinus japonicus</name>
    <dbReference type="NCBI Taxonomy" id="1796469"/>
    <lineage>
        <taxon>Bacteria</taxon>
        <taxon>Pseudomonadati</taxon>
        <taxon>Pseudomonadota</taxon>
        <taxon>Gammaproteobacteria</taxon>
        <taxon>Cellvibrionales</taxon>
        <taxon>Cellvibrionaceae</taxon>
        <taxon>Gilvimarinus</taxon>
    </lineage>
</organism>
<dbReference type="PANTHER" id="PTHR46769">
    <property type="entry name" value="POLYCYSTIC KIDNEY AND HEPATIC DISEASE 1 (AUTOSOMAL RECESSIVE)-LIKE 1"/>
    <property type="match status" value="1"/>
</dbReference>
<dbReference type="SMART" id="SM01225">
    <property type="entry name" value="G8"/>
    <property type="match status" value="1"/>
</dbReference>
<evidence type="ECO:0000256" key="3">
    <source>
        <dbReference type="SAM" id="MobiDB-lite"/>
    </source>
</evidence>
<protein>
    <submittedName>
        <fullName evidence="5">Ig-like domain-containing protein</fullName>
    </submittedName>
</protein>
<evidence type="ECO:0000313" key="6">
    <source>
        <dbReference type="Proteomes" id="UP001595548"/>
    </source>
</evidence>
<name>A0ABV7HW23_9GAMM</name>
<dbReference type="Pfam" id="PF24606">
    <property type="entry name" value="CEMIP_beta-hel"/>
    <property type="match status" value="1"/>
</dbReference>
<dbReference type="InterPro" id="IPR019316">
    <property type="entry name" value="G8_domain"/>
</dbReference>
<proteinExistence type="predicted"/>
<keyword evidence="2" id="KW-0325">Glycoprotein</keyword>
<feature type="domain" description="G8" evidence="4">
    <location>
        <begin position="53"/>
        <end position="176"/>
    </location>
</feature>
<feature type="region of interest" description="Disordered" evidence="3">
    <location>
        <begin position="661"/>
        <end position="684"/>
    </location>
</feature>
<dbReference type="EMBL" id="JBHRTL010000007">
    <property type="protein sequence ID" value="MFC3155872.1"/>
    <property type="molecule type" value="Genomic_DNA"/>
</dbReference>
<evidence type="ECO:0000256" key="2">
    <source>
        <dbReference type="ARBA" id="ARBA00023180"/>
    </source>
</evidence>
<comment type="caution">
    <text evidence="5">The sequence shown here is derived from an EMBL/GenBank/DDBJ whole genome shotgun (WGS) entry which is preliminary data.</text>
</comment>
<evidence type="ECO:0000259" key="4">
    <source>
        <dbReference type="PROSITE" id="PS51484"/>
    </source>
</evidence>
<dbReference type="Proteomes" id="UP001595548">
    <property type="component" value="Unassembled WGS sequence"/>
</dbReference>
<dbReference type="RefSeq" id="WP_382416842.1">
    <property type="nucleotide sequence ID" value="NZ_AP031500.1"/>
</dbReference>
<dbReference type="Pfam" id="PF17963">
    <property type="entry name" value="Big_9"/>
    <property type="match status" value="1"/>
</dbReference>